<evidence type="ECO:0000256" key="4">
    <source>
        <dbReference type="SAM" id="Phobius"/>
    </source>
</evidence>
<name>X1FWP7_9ZZZZ</name>
<keyword evidence="4" id="KW-0812">Transmembrane</keyword>
<feature type="transmembrane region" description="Helical" evidence="4">
    <location>
        <begin position="92"/>
        <end position="109"/>
    </location>
</feature>
<evidence type="ECO:0000256" key="1">
    <source>
        <dbReference type="ARBA" id="ARBA00004651"/>
    </source>
</evidence>
<keyword evidence="2" id="KW-0813">Transport</keyword>
<evidence type="ECO:0000313" key="6">
    <source>
        <dbReference type="EMBL" id="GAH50051.1"/>
    </source>
</evidence>
<accession>X1FWP7</accession>
<gene>
    <name evidence="6" type="ORF">S03H2_33707</name>
</gene>
<dbReference type="PANTHER" id="PTHR43163">
    <property type="entry name" value="DIPEPTIDE TRANSPORT SYSTEM PERMEASE PROTEIN DPPB-RELATED"/>
    <property type="match status" value="1"/>
</dbReference>
<evidence type="ECO:0000256" key="3">
    <source>
        <dbReference type="ARBA" id="ARBA00022475"/>
    </source>
</evidence>
<keyword evidence="3" id="KW-1003">Cell membrane</keyword>
<dbReference type="EMBL" id="BARU01020532">
    <property type="protein sequence ID" value="GAH50051.1"/>
    <property type="molecule type" value="Genomic_DNA"/>
</dbReference>
<keyword evidence="4" id="KW-0472">Membrane</keyword>
<evidence type="ECO:0000259" key="5">
    <source>
        <dbReference type="Pfam" id="PF19300"/>
    </source>
</evidence>
<comment type="caution">
    <text evidence="6">The sequence shown here is derived from an EMBL/GenBank/DDBJ whole genome shotgun (WGS) entry which is preliminary data.</text>
</comment>
<reference evidence="6" key="1">
    <citation type="journal article" date="2014" name="Front. Microbiol.">
        <title>High frequency of phylogenetically diverse reductive dehalogenase-homologous genes in deep subseafloor sedimentary metagenomes.</title>
        <authorList>
            <person name="Kawai M."/>
            <person name="Futagami T."/>
            <person name="Toyoda A."/>
            <person name="Takaki Y."/>
            <person name="Nishi S."/>
            <person name="Hori S."/>
            <person name="Arai W."/>
            <person name="Tsubouchi T."/>
            <person name="Morono Y."/>
            <person name="Uchiyama I."/>
            <person name="Ito T."/>
            <person name="Fujiyama A."/>
            <person name="Inagaki F."/>
            <person name="Takami H."/>
        </authorList>
    </citation>
    <scope>NUCLEOTIDE SEQUENCE</scope>
    <source>
        <strain evidence="6">Expedition CK06-06</strain>
    </source>
</reference>
<organism evidence="6">
    <name type="scientific">marine sediment metagenome</name>
    <dbReference type="NCBI Taxonomy" id="412755"/>
    <lineage>
        <taxon>unclassified sequences</taxon>
        <taxon>metagenomes</taxon>
        <taxon>ecological metagenomes</taxon>
    </lineage>
</organism>
<comment type="subcellular location">
    <subcellularLocation>
        <location evidence="1">Cell membrane</location>
        <topology evidence="1">Multi-pass membrane protein</topology>
    </subcellularLocation>
</comment>
<keyword evidence="4" id="KW-1133">Transmembrane helix</keyword>
<dbReference type="Pfam" id="PF19300">
    <property type="entry name" value="BPD_transp_1_N"/>
    <property type="match status" value="1"/>
</dbReference>
<sequence length="137" mass="15464">MVPVVFGAVTIVFFMSRWMPGDPAAAYLPINATIEQKRAIEHWLGLDQPIYIQYFRYIADLFTGNWGKSSRISLGTNVWDLIWAHFPRTMELTIFALLIASFLGIKAGLISAKHRNKPKDTVIRGAALIGSQFQYFG</sequence>
<dbReference type="PANTHER" id="PTHR43163:SF6">
    <property type="entry name" value="DIPEPTIDE TRANSPORT SYSTEM PERMEASE PROTEIN DPPB-RELATED"/>
    <property type="match status" value="1"/>
</dbReference>
<feature type="domain" description="ABC transporter type 1 GsiC-like N-terminal" evidence="5">
    <location>
        <begin position="9"/>
        <end position="93"/>
    </location>
</feature>
<protein>
    <recommendedName>
        <fullName evidence="5">ABC transporter type 1 GsiC-like N-terminal domain-containing protein</fullName>
    </recommendedName>
</protein>
<dbReference type="GO" id="GO:0005886">
    <property type="term" value="C:plasma membrane"/>
    <property type="evidence" value="ECO:0007669"/>
    <property type="project" value="UniProtKB-SubCell"/>
</dbReference>
<proteinExistence type="predicted"/>
<dbReference type="InterPro" id="IPR045621">
    <property type="entry name" value="BPD_transp_1_N"/>
</dbReference>
<evidence type="ECO:0000256" key="2">
    <source>
        <dbReference type="ARBA" id="ARBA00022448"/>
    </source>
</evidence>
<dbReference type="AlphaFoldDB" id="X1FWP7"/>